<evidence type="ECO:0000313" key="2">
    <source>
        <dbReference type="Proteomes" id="UP001324380"/>
    </source>
</evidence>
<proteinExistence type="predicted"/>
<keyword evidence="2" id="KW-1185">Reference proteome</keyword>
<accession>A0ABZ0TGE0</accession>
<gene>
    <name evidence="1" type="ORF">SNE25_21050</name>
</gene>
<organism evidence="1 2">
    <name type="scientific">Mucilaginibacter sabulilitoris</name>
    <dbReference type="NCBI Taxonomy" id="1173583"/>
    <lineage>
        <taxon>Bacteria</taxon>
        <taxon>Pseudomonadati</taxon>
        <taxon>Bacteroidota</taxon>
        <taxon>Sphingobacteriia</taxon>
        <taxon>Sphingobacteriales</taxon>
        <taxon>Sphingobacteriaceae</taxon>
        <taxon>Mucilaginibacter</taxon>
    </lineage>
</organism>
<protein>
    <submittedName>
        <fullName evidence="1">Uncharacterized protein</fullName>
    </submittedName>
</protein>
<dbReference type="RefSeq" id="WP_321560975.1">
    <property type="nucleotide sequence ID" value="NZ_CP139558.1"/>
</dbReference>
<sequence>MVPSLNPKLQGRYPIIDLLFDLELAEERRRGELLSGTFILPDDTIQEIKQQLVVYCN</sequence>
<dbReference type="Proteomes" id="UP001324380">
    <property type="component" value="Chromosome"/>
</dbReference>
<evidence type="ECO:0000313" key="1">
    <source>
        <dbReference type="EMBL" id="WPU91809.1"/>
    </source>
</evidence>
<reference evidence="1 2" key="1">
    <citation type="submission" date="2023-11" db="EMBL/GenBank/DDBJ databases">
        <title>Analysis of the Genomes of Mucilaginibacter gossypii cycad 4 and M. sabulilitoris SNA2: microbes with the potential for plant growth promotion.</title>
        <authorList>
            <person name="Hirsch A.M."/>
            <person name="Humm E."/>
            <person name="Rubbi M."/>
            <person name="Del Vecchio G."/>
            <person name="Ha S.M."/>
            <person name="Pellegrini M."/>
            <person name="Gunsalus R.P."/>
        </authorList>
    </citation>
    <scope>NUCLEOTIDE SEQUENCE [LARGE SCALE GENOMIC DNA]</scope>
    <source>
        <strain evidence="1 2">SNA2</strain>
    </source>
</reference>
<dbReference type="EMBL" id="CP139558">
    <property type="protein sequence ID" value="WPU91809.1"/>
    <property type="molecule type" value="Genomic_DNA"/>
</dbReference>
<name>A0ABZ0TGE0_9SPHI</name>